<feature type="transmembrane region" description="Helical" evidence="1">
    <location>
        <begin position="29"/>
        <end position="50"/>
    </location>
</feature>
<dbReference type="EMBL" id="CP084167">
    <property type="protein sequence ID" value="UJG43486.1"/>
    <property type="molecule type" value="Genomic_DNA"/>
</dbReference>
<accession>A0A9Y1BQP3</accession>
<evidence type="ECO:0000313" key="2">
    <source>
        <dbReference type="EMBL" id="UJG43486.1"/>
    </source>
</evidence>
<evidence type="ECO:0000256" key="1">
    <source>
        <dbReference type="SAM" id="Phobius"/>
    </source>
</evidence>
<gene>
    <name evidence="2" type="ORF">K9W46_14095</name>
</gene>
<keyword evidence="1" id="KW-0812">Transmembrane</keyword>
<dbReference type="Proteomes" id="UP001200513">
    <property type="component" value="Chromosome"/>
</dbReference>
<sequence>MTSKIVDLYLGGLIFNKTKVEKIVSDKSVTCLSWIAILIYMLLEPIFSLISGKPAGHSAFVRYTNLTGFWLFFAVFISTFIATVGFAIILLVFFKLFEVTGVLIRRLLKNQRKRVKKKLMKQC</sequence>
<reference evidence="2" key="1">
    <citation type="journal article" date="2022" name="Nat. Microbiol.">
        <title>Unique mobile elements and scalable gene flow at the prokaryote-eukaryote boundary revealed by circularized Asgard archaea genomes.</title>
        <authorList>
            <person name="Wu F."/>
            <person name="Speth D.R."/>
            <person name="Philosof A."/>
            <person name="Cremiere A."/>
            <person name="Narayanan A."/>
            <person name="Barco R.A."/>
            <person name="Connon S.A."/>
            <person name="Amend J.P."/>
            <person name="Antoshechkin I.A."/>
            <person name="Orphan V.J."/>
        </authorList>
    </citation>
    <scope>NUCLEOTIDE SEQUENCE</scope>
    <source>
        <strain evidence="2">PR6</strain>
    </source>
</reference>
<keyword evidence="1" id="KW-0472">Membrane</keyword>
<proteinExistence type="predicted"/>
<protein>
    <submittedName>
        <fullName evidence="2">Uncharacterized protein</fullName>
    </submittedName>
</protein>
<feature type="transmembrane region" description="Helical" evidence="1">
    <location>
        <begin position="70"/>
        <end position="97"/>
    </location>
</feature>
<dbReference type="AlphaFoldDB" id="A0A9Y1BQP3"/>
<organism evidence="2">
    <name type="scientific">Candidatus Heimdallarchaeum endolithica</name>
    <dbReference type="NCBI Taxonomy" id="2876572"/>
    <lineage>
        <taxon>Archaea</taxon>
        <taxon>Promethearchaeati</taxon>
        <taxon>Candidatus Heimdallarchaeota</taxon>
        <taxon>Candidatus Heimdallarchaeia (ex Rinke et al. 2021) (nom. nud.)</taxon>
        <taxon>Candidatus Heimdallarchaeales</taxon>
        <taxon>Candidatus Heimdallarchaeaceae</taxon>
        <taxon>Candidatus Heimdallarchaeum</taxon>
    </lineage>
</organism>
<keyword evidence="1" id="KW-1133">Transmembrane helix</keyword>
<name>A0A9Y1BQP3_9ARCH</name>